<keyword evidence="4" id="KW-0694">RNA-binding</keyword>
<dbReference type="NCBIfam" id="TIGR00447">
    <property type="entry name" value="pth"/>
    <property type="match status" value="1"/>
</dbReference>
<comment type="similarity">
    <text evidence="5">Belongs to the PTH family.</text>
</comment>
<evidence type="ECO:0000256" key="3">
    <source>
        <dbReference type="ARBA" id="ARBA00022801"/>
    </source>
</evidence>
<protein>
    <recommendedName>
        <fullName evidence="1">peptidyl-tRNA hydrolase</fullName>
        <ecNumber evidence="1">3.1.1.29</ecNumber>
    </recommendedName>
</protein>
<dbReference type="PROSITE" id="PS01196">
    <property type="entry name" value="PEPT_TRNA_HYDROL_2"/>
    <property type="match status" value="1"/>
</dbReference>
<proteinExistence type="inferred from homology"/>
<dbReference type="InterPro" id="IPR001328">
    <property type="entry name" value="Pept_tRNA_hydro"/>
</dbReference>
<dbReference type="EC" id="3.1.1.29" evidence="1"/>
<accession>A0A8H7RF46</accession>
<dbReference type="GO" id="GO:0000049">
    <property type="term" value="F:tRNA binding"/>
    <property type="evidence" value="ECO:0007669"/>
    <property type="project" value="UniProtKB-KW"/>
</dbReference>
<comment type="caution">
    <text evidence="7">The sequence shown here is derived from an EMBL/GenBank/DDBJ whole genome shotgun (WGS) entry which is preliminary data.</text>
</comment>
<dbReference type="PANTHER" id="PTHR17224:SF1">
    <property type="entry name" value="PEPTIDYL-TRNA HYDROLASE"/>
    <property type="match status" value="1"/>
</dbReference>
<keyword evidence="2" id="KW-0820">tRNA-binding</keyword>
<sequence length="242" mass="27336">MNNTRILLVGLGNTTLPNTRHNVGMMALDSIAKALNLNWTQKATWKSDITETTLRIPSADTVKEYQVTFLKPRKLMNISGSCVAQAVKDLSIPLKNLYVFHDDMQRDIGKVNLKGNGSANGHNGIKSVIDNLRTNEFKRVRIGVGRPAAEIDDRSYGVVANFVLGKFTTKELDMLEKTVYPMWTQNQGLELLCDKGELIQSPKKKNKHSNPNKIKKKKKEELFEEHEQLVAQEPHNINIEDK</sequence>
<feature type="region of interest" description="Disordered" evidence="6">
    <location>
        <begin position="200"/>
        <end position="221"/>
    </location>
</feature>
<dbReference type="AlphaFoldDB" id="A0A8H7RF46"/>
<organism evidence="7 8">
    <name type="scientific">Mucor saturninus</name>
    <dbReference type="NCBI Taxonomy" id="64648"/>
    <lineage>
        <taxon>Eukaryota</taxon>
        <taxon>Fungi</taxon>
        <taxon>Fungi incertae sedis</taxon>
        <taxon>Mucoromycota</taxon>
        <taxon>Mucoromycotina</taxon>
        <taxon>Mucoromycetes</taxon>
        <taxon>Mucorales</taxon>
        <taxon>Mucorineae</taxon>
        <taxon>Mucoraceae</taxon>
        <taxon>Mucor</taxon>
    </lineage>
</organism>
<dbReference type="OrthoDB" id="1711136at2759"/>
<dbReference type="GO" id="GO:0004045">
    <property type="term" value="F:peptidyl-tRNA hydrolase activity"/>
    <property type="evidence" value="ECO:0007669"/>
    <property type="project" value="UniProtKB-EC"/>
</dbReference>
<evidence type="ECO:0000256" key="5">
    <source>
        <dbReference type="ARBA" id="ARBA00038063"/>
    </source>
</evidence>
<dbReference type="Pfam" id="PF01195">
    <property type="entry name" value="Pept_tRNA_hydro"/>
    <property type="match status" value="1"/>
</dbReference>
<dbReference type="InterPro" id="IPR018171">
    <property type="entry name" value="Pept_tRNA_hydro_CS"/>
</dbReference>
<evidence type="ECO:0000256" key="6">
    <source>
        <dbReference type="SAM" id="MobiDB-lite"/>
    </source>
</evidence>
<dbReference type="CDD" id="cd00462">
    <property type="entry name" value="PTH"/>
    <property type="match status" value="1"/>
</dbReference>
<keyword evidence="3" id="KW-0378">Hydrolase</keyword>
<name>A0A8H7RF46_9FUNG</name>
<evidence type="ECO:0000313" key="7">
    <source>
        <dbReference type="EMBL" id="KAG2210284.1"/>
    </source>
</evidence>
<gene>
    <name evidence="7" type="ORF">INT47_003269</name>
</gene>
<dbReference type="Gene3D" id="3.40.50.1470">
    <property type="entry name" value="Peptidyl-tRNA hydrolase"/>
    <property type="match status" value="1"/>
</dbReference>
<dbReference type="SUPFAM" id="SSF53178">
    <property type="entry name" value="Peptidyl-tRNA hydrolase-like"/>
    <property type="match status" value="1"/>
</dbReference>
<reference evidence="7" key="1">
    <citation type="submission" date="2020-12" db="EMBL/GenBank/DDBJ databases">
        <title>Metabolic potential, ecology and presence of endohyphal bacteria is reflected in genomic diversity of Mucoromycotina.</title>
        <authorList>
            <person name="Muszewska A."/>
            <person name="Okrasinska A."/>
            <person name="Steczkiewicz K."/>
            <person name="Drgas O."/>
            <person name="Orlowska M."/>
            <person name="Perlinska-Lenart U."/>
            <person name="Aleksandrzak-Piekarczyk T."/>
            <person name="Szatraj K."/>
            <person name="Zielenkiewicz U."/>
            <person name="Pilsyk S."/>
            <person name="Malc E."/>
            <person name="Mieczkowski P."/>
            <person name="Kruszewska J.S."/>
            <person name="Biernat P."/>
            <person name="Pawlowska J."/>
        </authorList>
    </citation>
    <scope>NUCLEOTIDE SEQUENCE</scope>
    <source>
        <strain evidence="7">WA0000017839</strain>
    </source>
</reference>
<dbReference type="InterPro" id="IPR036416">
    <property type="entry name" value="Pept_tRNA_hydro_sf"/>
</dbReference>
<keyword evidence="8" id="KW-1185">Reference proteome</keyword>
<dbReference type="PANTHER" id="PTHR17224">
    <property type="entry name" value="PEPTIDYL-TRNA HYDROLASE"/>
    <property type="match status" value="1"/>
</dbReference>
<evidence type="ECO:0000256" key="2">
    <source>
        <dbReference type="ARBA" id="ARBA00022555"/>
    </source>
</evidence>
<evidence type="ECO:0000256" key="1">
    <source>
        <dbReference type="ARBA" id="ARBA00013260"/>
    </source>
</evidence>
<dbReference type="EMBL" id="JAEPRD010000012">
    <property type="protein sequence ID" value="KAG2210284.1"/>
    <property type="molecule type" value="Genomic_DNA"/>
</dbReference>
<feature type="compositionally biased region" description="Basic residues" evidence="6">
    <location>
        <begin position="202"/>
        <end position="218"/>
    </location>
</feature>
<evidence type="ECO:0000313" key="8">
    <source>
        <dbReference type="Proteomes" id="UP000603453"/>
    </source>
</evidence>
<dbReference type="Proteomes" id="UP000603453">
    <property type="component" value="Unassembled WGS sequence"/>
</dbReference>
<evidence type="ECO:0000256" key="4">
    <source>
        <dbReference type="ARBA" id="ARBA00022884"/>
    </source>
</evidence>